<gene>
    <name evidence="2" type="ORF">LITE_LOCUS17996</name>
</gene>
<dbReference type="Proteomes" id="UP001154282">
    <property type="component" value="Unassembled WGS sequence"/>
</dbReference>
<evidence type="ECO:0000313" key="3">
    <source>
        <dbReference type="Proteomes" id="UP001154282"/>
    </source>
</evidence>
<comment type="caution">
    <text evidence="2">The sequence shown here is derived from an EMBL/GenBank/DDBJ whole genome shotgun (WGS) entry which is preliminary data.</text>
</comment>
<organism evidence="2 3">
    <name type="scientific">Linum tenue</name>
    <dbReference type="NCBI Taxonomy" id="586396"/>
    <lineage>
        <taxon>Eukaryota</taxon>
        <taxon>Viridiplantae</taxon>
        <taxon>Streptophyta</taxon>
        <taxon>Embryophyta</taxon>
        <taxon>Tracheophyta</taxon>
        <taxon>Spermatophyta</taxon>
        <taxon>Magnoliopsida</taxon>
        <taxon>eudicotyledons</taxon>
        <taxon>Gunneridae</taxon>
        <taxon>Pentapetalae</taxon>
        <taxon>rosids</taxon>
        <taxon>fabids</taxon>
        <taxon>Malpighiales</taxon>
        <taxon>Linaceae</taxon>
        <taxon>Linum</taxon>
    </lineage>
</organism>
<proteinExistence type="predicted"/>
<feature type="region of interest" description="Disordered" evidence="1">
    <location>
        <begin position="59"/>
        <end position="140"/>
    </location>
</feature>
<feature type="compositionally biased region" description="Low complexity" evidence="1">
    <location>
        <begin position="67"/>
        <end position="79"/>
    </location>
</feature>
<feature type="region of interest" description="Disordered" evidence="1">
    <location>
        <begin position="175"/>
        <end position="262"/>
    </location>
</feature>
<evidence type="ECO:0008006" key="4">
    <source>
        <dbReference type="Google" id="ProtNLM"/>
    </source>
</evidence>
<dbReference type="EMBL" id="CAMGYJ010000005">
    <property type="protein sequence ID" value="CAI0419448.1"/>
    <property type="molecule type" value="Genomic_DNA"/>
</dbReference>
<feature type="compositionally biased region" description="Basic and acidic residues" evidence="1">
    <location>
        <begin position="404"/>
        <end position="415"/>
    </location>
</feature>
<evidence type="ECO:0000256" key="1">
    <source>
        <dbReference type="SAM" id="MobiDB-lite"/>
    </source>
</evidence>
<feature type="compositionally biased region" description="Low complexity" evidence="1">
    <location>
        <begin position="193"/>
        <end position="206"/>
    </location>
</feature>
<dbReference type="PANTHER" id="PTHR47070:SF2">
    <property type="entry name" value="OS06G0206100 PROTEIN"/>
    <property type="match status" value="1"/>
</dbReference>
<feature type="compositionally biased region" description="Basic and acidic residues" evidence="1">
    <location>
        <begin position="96"/>
        <end position="116"/>
    </location>
</feature>
<accession>A0AAV0KCK2</accession>
<dbReference type="AlphaFoldDB" id="A0AAV0KCK2"/>
<feature type="region of interest" description="Disordered" evidence="1">
    <location>
        <begin position="442"/>
        <end position="470"/>
    </location>
</feature>
<name>A0AAV0KCK2_9ROSI</name>
<feature type="compositionally biased region" description="Low complexity" evidence="1">
    <location>
        <begin position="362"/>
        <end position="373"/>
    </location>
</feature>
<feature type="compositionally biased region" description="Polar residues" evidence="1">
    <location>
        <begin position="82"/>
        <end position="94"/>
    </location>
</feature>
<dbReference type="PANTHER" id="PTHR47070">
    <property type="entry name" value="HYDROXYPROLINE-RICH GLYCOPROTEIN-LIKE"/>
    <property type="match status" value="1"/>
</dbReference>
<protein>
    <recommendedName>
        <fullName evidence="4">GBF-interacting protein 1 N-terminal domain-containing protein</fullName>
    </recommendedName>
</protein>
<reference evidence="2" key="1">
    <citation type="submission" date="2022-08" db="EMBL/GenBank/DDBJ databases">
        <authorList>
            <person name="Gutierrez-Valencia J."/>
        </authorList>
    </citation>
    <scope>NUCLEOTIDE SEQUENCE</scope>
</reference>
<evidence type="ECO:0000313" key="2">
    <source>
        <dbReference type="EMBL" id="CAI0419448.1"/>
    </source>
</evidence>
<feature type="compositionally biased region" description="Polar residues" evidence="1">
    <location>
        <begin position="445"/>
        <end position="470"/>
    </location>
</feature>
<feature type="region of interest" description="Disordered" evidence="1">
    <location>
        <begin position="334"/>
        <end position="424"/>
    </location>
</feature>
<keyword evidence="3" id="KW-1185">Reference proteome</keyword>
<feature type="region of interest" description="Disordered" evidence="1">
    <location>
        <begin position="27"/>
        <end position="46"/>
    </location>
</feature>
<sequence>MGYRGSGEFRRGSENFIQGVRTFNDRNGRRGGYIRNAVPSSSGPSREFRVVRDNRVNGTINRELKSTSKSSALKASAELGPSQATNGPTVSQGVRHNRDGNLKGTESRANLDEKRAVTPGAASRVQGGRPNSSQNQSTTVVGVYSSSTDPVHVPSPDARPTAAVGAIKREVGVVGGRRQRISKNDQVSHQANASEAVASGVSVSRSFLGGQYNSRPHQQAAGHQKAPQHNKEWKPKTSKKSSANGPGVIGTPKKSSSHVGDNSKGLEAVAADLPDKFSRANINENQNVIIAQHIRVPETDRCRLTFGSFGIELDSPRNLTAGFSTVGVTEENSLTASVTESTGDDASGTKIDAVSDEKLRHSGSASPASGGASEPQLPDKSPSSPNLDNYSDIGLVQESSPSYDHIESHQQHQDLSESQSFQQGYDPQVGYGMSYFRPSYDETARGQQGLPSPQESLASHTAHSIPSSTISMVQQQQPQPIAAQMYQQVHMPHFANMMPFRQFVSPVYLPQMAMAGYSSNAAAYAHPSNGSSYVLMPGGGSHLNTNGLKYGVQQFKTVPGSSPSAYGNFTSPTGYAMNAPGVVGNGTGLEDPSRIKYKDGNLYVTNPQAETSEMWIQNPRDLPGMQSAAQYYNMTGQSPHAAAYLPSHAGHASFNAAAAQSSHMQYPGLYPSAQPAGMANPHHMGPPVMGGGVGVAQAAPGGQVGAYQQQPQLGHLNWTTNF</sequence>